<evidence type="ECO:0000256" key="2">
    <source>
        <dbReference type="ARBA" id="ARBA00007524"/>
    </source>
</evidence>
<comment type="subcellular location">
    <subcellularLocation>
        <location evidence="1">Membrane</location>
        <topology evidence="1">Multi-pass membrane protein</topology>
    </subcellularLocation>
</comment>
<evidence type="ECO:0000256" key="6">
    <source>
        <dbReference type="SAM" id="Phobius"/>
    </source>
</evidence>
<feature type="transmembrane region" description="Helical" evidence="6">
    <location>
        <begin position="135"/>
        <end position="154"/>
    </location>
</feature>
<sequence length="160" mass="17427">MDSSFKTFGRIALAVAICLLVGALSGLATQTSVDTWYTTLNKPSFNPPNWVFGPVWTLLYLLMGVAAGLVWTRGTGQGPRNKALALFAFQLLLNASWSLVFFGLQMPLPALFILVALLALIALTIMAFRKVSPAAAYLMVPYLLWVAFAGILNFKIVELN</sequence>
<evidence type="ECO:0000256" key="5">
    <source>
        <dbReference type="ARBA" id="ARBA00023136"/>
    </source>
</evidence>
<comment type="caution">
    <text evidence="7">The sequence shown here is derived from an EMBL/GenBank/DDBJ whole genome shotgun (WGS) entry which is preliminary data.</text>
</comment>
<gene>
    <name evidence="7" type="ORF">NG653_07095</name>
</gene>
<keyword evidence="5 6" id="KW-0472">Membrane</keyword>
<dbReference type="Proteomes" id="UP001206312">
    <property type="component" value="Unassembled WGS sequence"/>
</dbReference>
<accession>A0ABT1AYC1</accession>
<dbReference type="Pfam" id="PF03073">
    <property type="entry name" value="TspO_MBR"/>
    <property type="match status" value="1"/>
</dbReference>
<protein>
    <submittedName>
        <fullName evidence="7">Tryptophan-rich sensory protein</fullName>
    </submittedName>
</protein>
<feature type="transmembrane region" description="Helical" evidence="6">
    <location>
        <begin position="83"/>
        <end position="104"/>
    </location>
</feature>
<dbReference type="InterPro" id="IPR004307">
    <property type="entry name" value="TspO_MBR"/>
</dbReference>
<dbReference type="PANTHER" id="PTHR10057:SF0">
    <property type="entry name" value="TRANSLOCATOR PROTEIN"/>
    <property type="match status" value="1"/>
</dbReference>
<evidence type="ECO:0000256" key="1">
    <source>
        <dbReference type="ARBA" id="ARBA00004141"/>
    </source>
</evidence>
<evidence type="ECO:0000256" key="4">
    <source>
        <dbReference type="ARBA" id="ARBA00022989"/>
    </source>
</evidence>
<dbReference type="EMBL" id="JAMXIB010000004">
    <property type="protein sequence ID" value="MCO5724617.1"/>
    <property type="molecule type" value="Genomic_DNA"/>
</dbReference>
<evidence type="ECO:0000313" key="8">
    <source>
        <dbReference type="Proteomes" id="UP001206312"/>
    </source>
</evidence>
<evidence type="ECO:0000313" key="7">
    <source>
        <dbReference type="EMBL" id="MCO5724617.1"/>
    </source>
</evidence>
<keyword evidence="4 6" id="KW-1133">Transmembrane helix</keyword>
<dbReference type="Gene3D" id="1.20.1260.100">
    <property type="entry name" value="TspO/MBR protein"/>
    <property type="match status" value="1"/>
</dbReference>
<dbReference type="PIRSF" id="PIRSF005859">
    <property type="entry name" value="PBR"/>
    <property type="match status" value="1"/>
</dbReference>
<name>A0ABT1AYC1_9FLAO</name>
<proteinExistence type="inferred from homology"/>
<dbReference type="RefSeq" id="WP_252740991.1">
    <property type="nucleotide sequence ID" value="NZ_JAMXIB010000004.1"/>
</dbReference>
<dbReference type="InterPro" id="IPR038330">
    <property type="entry name" value="TspO/MBR-related_sf"/>
</dbReference>
<keyword evidence="3 6" id="KW-0812">Transmembrane</keyword>
<dbReference type="PANTHER" id="PTHR10057">
    <property type="entry name" value="PERIPHERAL-TYPE BENZODIAZEPINE RECEPTOR"/>
    <property type="match status" value="1"/>
</dbReference>
<feature type="transmembrane region" description="Helical" evidence="6">
    <location>
        <begin position="110"/>
        <end position="128"/>
    </location>
</feature>
<feature type="transmembrane region" description="Helical" evidence="6">
    <location>
        <begin position="50"/>
        <end position="71"/>
    </location>
</feature>
<comment type="similarity">
    <text evidence="2">Belongs to the TspO/BZRP family.</text>
</comment>
<reference evidence="7 8" key="1">
    <citation type="submission" date="2022-06" db="EMBL/GenBank/DDBJ databases">
        <authorList>
            <person name="Xuan X."/>
        </authorList>
    </citation>
    <scope>NUCLEOTIDE SEQUENCE [LARGE SCALE GENOMIC DNA]</scope>
    <source>
        <strain evidence="7 8">2V75</strain>
    </source>
</reference>
<keyword evidence="8" id="KW-1185">Reference proteome</keyword>
<evidence type="ECO:0000256" key="3">
    <source>
        <dbReference type="ARBA" id="ARBA00022692"/>
    </source>
</evidence>
<organism evidence="7 8">
    <name type="scientific">Robiginitalea marina</name>
    <dbReference type="NCBI Taxonomy" id="2954105"/>
    <lineage>
        <taxon>Bacteria</taxon>
        <taxon>Pseudomonadati</taxon>
        <taxon>Bacteroidota</taxon>
        <taxon>Flavobacteriia</taxon>
        <taxon>Flavobacteriales</taxon>
        <taxon>Flavobacteriaceae</taxon>
        <taxon>Robiginitalea</taxon>
    </lineage>
</organism>
<dbReference type="CDD" id="cd15904">
    <property type="entry name" value="TSPO_MBR"/>
    <property type="match status" value="1"/>
</dbReference>